<dbReference type="AlphaFoldDB" id="A0A450X081"/>
<reference evidence="7" key="1">
    <citation type="submission" date="2019-02" db="EMBL/GenBank/DDBJ databases">
        <authorList>
            <person name="Gruber-Vodicka R. H."/>
            <person name="Seah K. B. B."/>
        </authorList>
    </citation>
    <scope>NUCLEOTIDE SEQUENCE</scope>
    <source>
        <strain evidence="6">BECK_S312</strain>
        <strain evidence="7">BECK_S426</strain>
    </source>
</reference>
<feature type="binding site" evidence="4">
    <location>
        <position position="318"/>
    </location>
    <ligand>
        <name>Mg(2+)</name>
        <dbReference type="ChEBI" id="CHEBI:18420"/>
    </ligand>
</feature>
<dbReference type="GO" id="GO:0009234">
    <property type="term" value="P:menaquinone biosynthetic process"/>
    <property type="evidence" value="ECO:0007669"/>
    <property type="project" value="UniProtKB-UniRule"/>
</dbReference>
<keyword evidence="4" id="KW-0460">Magnesium</keyword>
<gene>
    <name evidence="4" type="primary">menF</name>
    <name evidence="6" type="ORF">BECKLPF1236A_GA0070988_100018</name>
    <name evidence="7" type="ORF">BECKLPF1236C_GA0070990_1000143</name>
</gene>
<proteinExistence type="inferred from homology"/>
<comment type="pathway">
    <text evidence="4">Quinol/quinone metabolism; 1,4-dihydroxy-2-naphthoate biosynthesis; 1,4-dihydroxy-2-naphthoate from chorismate: step 1/7.</text>
</comment>
<evidence type="ECO:0000256" key="1">
    <source>
        <dbReference type="ARBA" id="ARBA00000799"/>
    </source>
</evidence>
<comment type="similarity">
    <text evidence="2 4">Belongs to the isochorismate synthase family.</text>
</comment>
<feature type="domain" description="Chorismate-utilising enzyme C-terminal" evidence="5">
    <location>
        <begin position="203"/>
        <end position="455"/>
    </location>
</feature>
<evidence type="ECO:0000256" key="3">
    <source>
        <dbReference type="ARBA" id="ARBA00023235"/>
    </source>
</evidence>
<dbReference type="EMBL" id="CAADFM010000001">
    <property type="protein sequence ID" value="VFK06049.1"/>
    <property type="molecule type" value="Genomic_DNA"/>
</dbReference>
<sequence>MMRHSSPGFGDIGQSLPITEALRYLRESLGAVTIARRGITRIEAPLPAMDILGWLRTQRAEEKWYWDDNRDGSLILGGIGAADVIHDITAMDARAVSNRIHAMLGEDLQARLRGRYFGGMTFLPSPYVDNSWQHFGCYRFVLPRLEIVRMGKHHIMGLNLLPDDTNPQAMDDIRRMLEAIATTPKTDTPLFPMIEQRQDIPDRDGWEALLTRAIADIRNGIINKVALARKVILTLDSMIEPLDLMWSLRHREPNTLHYYLQPTPEQCFLGASPELLFRQSSEMVYTEAIAGTRRRGANSAEDAELGQDLMTHAKDAVEHQSVVDRIVQGLRALQATVFAEASRLHKMTRVQHKHTPIAAWLPPDCNAGDLLSILHPTPAVGGNPREAALAFIREHEPFERGWFAGVVGWIGYNRAEFAVGIRSALAEGNRLSVFSGAGIVAESHIPSEWQELEDKIAHILGLFTQGTL</sequence>
<accession>A0A450X081</accession>
<dbReference type="UniPathway" id="UPA00079"/>
<feature type="active site" description="Proton donor" evidence="4">
    <location>
        <position position="274"/>
    </location>
</feature>
<evidence type="ECO:0000313" key="6">
    <source>
        <dbReference type="EMBL" id="VFK06049.1"/>
    </source>
</evidence>
<evidence type="ECO:0000259" key="5">
    <source>
        <dbReference type="Pfam" id="PF00425"/>
    </source>
</evidence>
<evidence type="ECO:0000256" key="4">
    <source>
        <dbReference type="HAMAP-Rule" id="MF_01935"/>
    </source>
</evidence>
<dbReference type="EMBL" id="CAADFP010000001">
    <property type="protein sequence ID" value="VFK22709.1"/>
    <property type="molecule type" value="Genomic_DNA"/>
</dbReference>
<evidence type="ECO:0000313" key="7">
    <source>
        <dbReference type="EMBL" id="VFK22709.1"/>
    </source>
</evidence>
<dbReference type="Pfam" id="PF00425">
    <property type="entry name" value="Chorismate_bind"/>
    <property type="match status" value="1"/>
</dbReference>
<keyword evidence="4" id="KW-0479">Metal-binding</keyword>
<dbReference type="Gene3D" id="3.60.120.10">
    <property type="entry name" value="Anthranilate synthase"/>
    <property type="match status" value="1"/>
</dbReference>
<protein>
    <recommendedName>
        <fullName evidence="4">Isochorismate synthase MenF</fullName>
        <ecNumber evidence="4">5.4.4.2</ecNumber>
    </recommendedName>
    <alternativeName>
        <fullName evidence="4">Isochorismate mutase</fullName>
    </alternativeName>
</protein>
<keyword evidence="4" id="KW-0474">Menaquinone biosynthesis</keyword>
<dbReference type="UniPathway" id="UPA01057">
    <property type="reaction ID" value="UER00163"/>
</dbReference>
<dbReference type="GO" id="GO:0008909">
    <property type="term" value="F:isochorismate synthase activity"/>
    <property type="evidence" value="ECO:0007669"/>
    <property type="project" value="UniProtKB-UniRule"/>
</dbReference>
<evidence type="ECO:0000256" key="2">
    <source>
        <dbReference type="ARBA" id="ARBA00005297"/>
    </source>
</evidence>
<comment type="catalytic activity">
    <reaction evidence="1 4">
        <text>chorismate = isochorismate</text>
        <dbReference type="Rhea" id="RHEA:18985"/>
        <dbReference type="ChEBI" id="CHEBI:29748"/>
        <dbReference type="ChEBI" id="CHEBI:29780"/>
        <dbReference type="EC" id="5.4.4.2"/>
    </reaction>
</comment>
<comment type="pathway">
    <text evidence="4">Quinol/quinone metabolism; menaquinone biosynthesis.</text>
</comment>
<dbReference type="HAMAP" id="MF_01935">
    <property type="entry name" value="MenF"/>
    <property type="match status" value="1"/>
</dbReference>
<feature type="binding site" evidence="4">
    <location>
        <position position="451"/>
    </location>
    <ligand>
        <name>Mg(2+)</name>
        <dbReference type="ChEBI" id="CHEBI:18420"/>
    </ligand>
</feature>
<dbReference type="GO" id="GO:0000287">
    <property type="term" value="F:magnesium ion binding"/>
    <property type="evidence" value="ECO:0007669"/>
    <property type="project" value="UniProtKB-UniRule"/>
</dbReference>
<dbReference type="EC" id="5.4.4.2" evidence="4"/>
<dbReference type="InterPro" id="IPR034681">
    <property type="entry name" value="MenF"/>
</dbReference>
<comment type="cofactor">
    <cofactor evidence="4">
        <name>Mg(2+)</name>
        <dbReference type="ChEBI" id="CHEBI:18420"/>
    </cofactor>
</comment>
<dbReference type="SUPFAM" id="SSF56322">
    <property type="entry name" value="ADC synthase"/>
    <property type="match status" value="1"/>
</dbReference>
<dbReference type="PANTHER" id="PTHR42839:SF2">
    <property type="entry name" value="ISOCHORISMATE SYNTHASE ENTC"/>
    <property type="match status" value="1"/>
</dbReference>
<dbReference type="PANTHER" id="PTHR42839">
    <property type="entry name" value="ISOCHORISMATE SYNTHASE ENTC"/>
    <property type="match status" value="1"/>
</dbReference>
<dbReference type="InterPro" id="IPR015890">
    <property type="entry name" value="Chorismate_C"/>
</dbReference>
<feature type="active site" description="Proton acceptor" evidence="4">
    <location>
        <position position="224"/>
    </location>
</feature>
<name>A0A450X081_9GAMM</name>
<dbReference type="InterPro" id="IPR005801">
    <property type="entry name" value="ADC_synthase"/>
</dbReference>
<comment type="function">
    <text evidence="4">Catalyzes the conversion of chorismate to isochorismate.</text>
</comment>
<organism evidence="7">
    <name type="scientific">Candidatus Kentrum sp. LPFa</name>
    <dbReference type="NCBI Taxonomy" id="2126335"/>
    <lineage>
        <taxon>Bacteria</taxon>
        <taxon>Pseudomonadati</taxon>
        <taxon>Pseudomonadota</taxon>
        <taxon>Gammaproteobacteria</taxon>
        <taxon>Candidatus Kentrum</taxon>
    </lineage>
</organism>
<keyword evidence="3 4" id="KW-0413">Isomerase</keyword>
<dbReference type="InterPro" id="IPR004561">
    <property type="entry name" value="IsoChor_synthase"/>
</dbReference>
<dbReference type="NCBIfam" id="TIGR00543">
    <property type="entry name" value="isochor_syn"/>
    <property type="match status" value="1"/>
</dbReference>